<gene>
    <name evidence="2" type="ORF">XELAEV_18013156mg</name>
</gene>
<feature type="transmembrane region" description="Helical" evidence="1">
    <location>
        <begin position="39"/>
        <end position="60"/>
    </location>
</feature>
<dbReference type="EMBL" id="CM004468">
    <property type="protein sequence ID" value="OCT95473.1"/>
    <property type="molecule type" value="Genomic_DNA"/>
</dbReference>
<name>A0A974DP06_XENLA</name>
<evidence type="ECO:0000313" key="3">
    <source>
        <dbReference type="Proteomes" id="UP000694892"/>
    </source>
</evidence>
<dbReference type="AlphaFoldDB" id="A0A974DP06"/>
<protein>
    <submittedName>
        <fullName evidence="2">Uncharacterized protein</fullName>
    </submittedName>
</protein>
<accession>A0A974DP06</accession>
<evidence type="ECO:0000256" key="1">
    <source>
        <dbReference type="SAM" id="Phobius"/>
    </source>
</evidence>
<proteinExistence type="predicted"/>
<evidence type="ECO:0000313" key="2">
    <source>
        <dbReference type="EMBL" id="OCT95473.1"/>
    </source>
</evidence>
<dbReference type="Proteomes" id="UP000694892">
    <property type="component" value="Chromosome 2L"/>
</dbReference>
<keyword evidence="1" id="KW-0472">Membrane</keyword>
<keyword evidence="1" id="KW-1133">Transmembrane helix</keyword>
<keyword evidence="1" id="KW-0812">Transmembrane</keyword>
<organism evidence="2 3">
    <name type="scientific">Xenopus laevis</name>
    <name type="common">African clawed frog</name>
    <dbReference type="NCBI Taxonomy" id="8355"/>
    <lineage>
        <taxon>Eukaryota</taxon>
        <taxon>Metazoa</taxon>
        <taxon>Chordata</taxon>
        <taxon>Craniata</taxon>
        <taxon>Vertebrata</taxon>
        <taxon>Euteleostomi</taxon>
        <taxon>Amphibia</taxon>
        <taxon>Batrachia</taxon>
        <taxon>Anura</taxon>
        <taxon>Pipoidea</taxon>
        <taxon>Pipidae</taxon>
        <taxon>Xenopodinae</taxon>
        <taxon>Xenopus</taxon>
        <taxon>Xenopus</taxon>
    </lineage>
</organism>
<reference evidence="3" key="1">
    <citation type="journal article" date="2016" name="Nature">
        <title>Genome evolution in the allotetraploid frog Xenopus laevis.</title>
        <authorList>
            <person name="Session A.M."/>
            <person name="Uno Y."/>
            <person name="Kwon T."/>
            <person name="Chapman J.A."/>
            <person name="Toyoda A."/>
            <person name="Takahashi S."/>
            <person name="Fukui A."/>
            <person name="Hikosaka A."/>
            <person name="Suzuki A."/>
            <person name="Kondo M."/>
            <person name="van Heeringen S.J."/>
            <person name="Quigley I."/>
            <person name="Heinz S."/>
            <person name="Ogino H."/>
            <person name="Ochi H."/>
            <person name="Hellsten U."/>
            <person name="Lyons J.B."/>
            <person name="Simakov O."/>
            <person name="Putnam N."/>
            <person name="Stites J."/>
            <person name="Kuroki Y."/>
            <person name="Tanaka T."/>
            <person name="Michiue T."/>
            <person name="Watanabe M."/>
            <person name="Bogdanovic O."/>
            <person name="Lister R."/>
            <person name="Georgiou G."/>
            <person name="Paranjpe S.S."/>
            <person name="van Kruijsbergen I."/>
            <person name="Shu S."/>
            <person name="Carlson J."/>
            <person name="Kinoshita T."/>
            <person name="Ohta Y."/>
            <person name="Mawaribuchi S."/>
            <person name="Jenkins J."/>
            <person name="Grimwood J."/>
            <person name="Schmutz J."/>
            <person name="Mitros T."/>
            <person name="Mozaffari S.V."/>
            <person name="Suzuki Y."/>
            <person name="Haramoto Y."/>
            <person name="Yamamoto T.S."/>
            <person name="Takagi C."/>
            <person name="Heald R."/>
            <person name="Miller K."/>
            <person name="Haudenschild C."/>
            <person name="Kitzman J."/>
            <person name="Nakayama T."/>
            <person name="Izutsu Y."/>
            <person name="Robert J."/>
            <person name="Fortriede J."/>
            <person name="Burns K."/>
            <person name="Lotay V."/>
            <person name="Karimi K."/>
            <person name="Yasuoka Y."/>
            <person name="Dichmann D.S."/>
            <person name="Flajnik M.F."/>
            <person name="Houston D.W."/>
            <person name="Shendure J."/>
            <person name="DuPasquier L."/>
            <person name="Vize P.D."/>
            <person name="Zorn A.M."/>
            <person name="Ito M."/>
            <person name="Marcotte E.M."/>
            <person name="Wallingford J.B."/>
            <person name="Ito Y."/>
            <person name="Asashima M."/>
            <person name="Ueno N."/>
            <person name="Matsuda Y."/>
            <person name="Veenstra G.J."/>
            <person name="Fujiyama A."/>
            <person name="Harland R.M."/>
            <person name="Taira M."/>
            <person name="Rokhsar D.S."/>
        </authorList>
    </citation>
    <scope>NUCLEOTIDE SEQUENCE [LARGE SCALE GENOMIC DNA]</scope>
    <source>
        <strain evidence="3">J</strain>
    </source>
</reference>
<sequence length="74" mass="8379">MSSIDSNSPPPYLVSPWDHLYSLRILFFPTPLPSCSDPAHIPVLFIAIAYSYCMIMTILLHDPFGIILLYHVES</sequence>